<sequence>MNKSFGTVAALMTGASVFAINLPSAALAQEQGLPAVRNLNGKLTFGYLASNGNDAPEGGYVSGAMSVPLGARVGAQLDFSADNATGDNGRVDGSKGVGLHLFTRDPNRYLLGIYAHRVNVDTNLGTAHNDRLGVEAELYSGNFTFAMFAGKDKVSGAGQTKTFGSATVDLDYYISDNTMLTASAERAYDKTSGSIGVQHLYGMGSVPMAVSATIGGFEGEMTASLGATVFFGNDGLSLKDINRTNDPRIRTGASAPRNGYFQSLKSGTLDTPFVPNPKYKIPITFY</sequence>
<dbReference type="EMBL" id="JAGISH010000025">
    <property type="protein sequence ID" value="MBP0485170.1"/>
    <property type="molecule type" value="Genomic_DNA"/>
</dbReference>
<evidence type="ECO:0000313" key="3">
    <source>
        <dbReference type="Proteomes" id="UP000675940"/>
    </source>
</evidence>
<name>A0A940MNI7_9RHOB</name>
<accession>A0A940MNI7</accession>
<comment type="caution">
    <text evidence="2">The sequence shown here is derived from an EMBL/GenBank/DDBJ whole genome shotgun (WGS) entry which is preliminary data.</text>
</comment>
<protein>
    <recommendedName>
        <fullName evidence="4">Porin</fullName>
    </recommendedName>
</protein>
<feature type="signal peptide" evidence="1">
    <location>
        <begin position="1"/>
        <end position="28"/>
    </location>
</feature>
<proteinExistence type="predicted"/>
<keyword evidence="1" id="KW-0732">Signal</keyword>
<evidence type="ECO:0000256" key="1">
    <source>
        <dbReference type="SAM" id="SignalP"/>
    </source>
</evidence>
<reference evidence="2" key="1">
    <citation type="submission" date="2021-03" db="EMBL/GenBank/DDBJ databases">
        <title>Sagittula salina sp. nov. strain M10.9X isolated from the marine waste.</title>
        <authorList>
            <person name="Satari L."/>
            <person name="Molina-Menor E."/>
            <person name="Vidal-Verdu A."/>
            <person name="Pascual J."/>
            <person name="Pereto J."/>
            <person name="Porcar M."/>
        </authorList>
    </citation>
    <scope>NUCLEOTIDE SEQUENCE</scope>
    <source>
        <strain evidence="2">M10.9X</strain>
    </source>
</reference>
<evidence type="ECO:0008006" key="4">
    <source>
        <dbReference type="Google" id="ProtNLM"/>
    </source>
</evidence>
<dbReference type="Proteomes" id="UP000675940">
    <property type="component" value="Unassembled WGS sequence"/>
</dbReference>
<dbReference type="AlphaFoldDB" id="A0A940MNI7"/>
<keyword evidence="3" id="KW-1185">Reference proteome</keyword>
<feature type="chain" id="PRO_5037971841" description="Porin" evidence="1">
    <location>
        <begin position="29"/>
        <end position="286"/>
    </location>
</feature>
<evidence type="ECO:0000313" key="2">
    <source>
        <dbReference type="EMBL" id="MBP0485170.1"/>
    </source>
</evidence>
<gene>
    <name evidence="2" type="ORF">J5474_22135</name>
</gene>
<organism evidence="2 3">
    <name type="scientific">Sagittula salina</name>
    <dbReference type="NCBI Taxonomy" id="2820268"/>
    <lineage>
        <taxon>Bacteria</taxon>
        <taxon>Pseudomonadati</taxon>
        <taxon>Pseudomonadota</taxon>
        <taxon>Alphaproteobacteria</taxon>
        <taxon>Rhodobacterales</taxon>
        <taxon>Roseobacteraceae</taxon>
        <taxon>Sagittula</taxon>
    </lineage>
</organism>
<dbReference type="RefSeq" id="WP_209364157.1">
    <property type="nucleotide sequence ID" value="NZ_JAGISH010000025.1"/>
</dbReference>